<dbReference type="Pfam" id="PF08808">
    <property type="entry name" value="RES"/>
    <property type="match status" value="1"/>
</dbReference>
<organism evidence="2 3">
    <name type="scientific">Afipia massiliensis</name>
    <dbReference type="NCBI Taxonomy" id="211460"/>
    <lineage>
        <taxon>Bacteria</taxon>
        <taxon>Pseudomonadati</taxon>
        <taxon>Pseudomonadota</taxon>
        <taxon>Alphaproteobacteria</taxon>
        <taxon>Hyphomicrobiales</taxon>
        <taxon>Nitrobacteraceae</taxon>
        <taxon>Afipia</taxon>
    </lineage>
</organism>
<comment type="caution">
    <text evidence="2">The sequence shown here is derived from an EMBL/GenBank/DDBJ whole genome shotgun (WGS) entry which is preliminary data.</text>
</comment>
<evidence type="ECO:0000313" key="2">
    <source>
        <dbReference type="EMBL" id="MBB5051777.1"/>
    </source>
</evidence>
<protein>
    <recommendedName>
        <fullName evidence="1">RES domain-containing protein</fullName>
    </recommendedName>
</protein>
<accession>A0A840MZY1</accession>
<dbReference type="InterPro" id="IPR014914">
    <property type="entry name" value="RES_dom"/>
</dbReference>
<evidence type="ECO:0000259" key="1">
    <source>
        <dbReference type="SMART" id="SM00953"/>
    </source>
</evidence>
<feature type="domain" description="RES" evidence="1">
    <location>
        <begin position="37"/>
        <end position="175"/>
    </location>
</feature>
<dbReference type="SMART" id="SM00953">
    <property type="entry name" value="RES"/>
    <property type="match status" value="1"/>
</dbReference>
<dbReference type="RefSeq" id="WP_184083836.1">
    <property type="nucleotide sequence ID" value="NZ_JACHIJ010000002.1"/>
</dbReference>
<proteinExistence type="predicted"/>
<name>A0A840MZY1_9BRAD</name>
<gene>
    <name evidence="2" type="ORF">HNQ36_001731</name>
</gene>
<sequence>MPLPFAPTARFPAGLLPERLDAGEVIVRVHREKQGPIFFGPPAGSPPQNRFDAPNGEYQVLYAAERLEGAFVETVLRRPAHRIVKRSFIEERMWSPLRLNRPIVLAKIMDEGLLFHGVDASVSANDDYGPSQTLALQLYQDFPELDGLAYRSRHNNGEICYAIFDRVLPTDLIQLAGQHFRDHRKRTDELVRLHGAVLDTSPDV</sequence>
<dbReference type="EMBL" id="JACHIJ010000002">
    <property type="protein sequence ID" value="MBB5051777.1"/>
    <property type="molecule type" value="Genomic_DNA"/>
</dbReference>
<dbReference type="Proteomes" id="UP000521227">
    <property type="component" value="Unassembled WGS sequence"/>
</dbReference>
<dbReference type="AlphaFoldDB" id="A0A840MZY1"/>
<evidence type="ECO:0000313" key="3">
    <source>
        <dbReference type="Proteomes" id="UP000521227"/>
    </source>
</evidence>
<reference evidence="2 3" key="1">
    <citation type="submission" date="2020-08" db="EMBL/GenBank/DDBJ databases">
        <title>Genomic Encyclopedia of Type Strains, Phase IV (KMG-IV): sequencing the most valuable type-strain genomes for metagenomic binning, comparative biology and taxonomic classification.</title>
        <authorList>
            <person name="Goeker M."/>
        </authorList>
    </citation>
    <scope>NUCLEOTIDE SEQUENCE [LARGE SCALE GENOMIC DNA]</scope>
    <source>
        <strain evidence="2 3">DSM 17498</strain>
    </source>
</reference>